<evidence type="ECO:0000256" key="1">
    <source>
        <dbReference type="SAM" id="Phobius"/>
    </source>
</evidence>
<keyword evidence="1" id="KW-0472">Membrane</keyword>
<accession>A0A0G0VTG4</accession>
<name>A0A0G0VTG4_UNCKA</name>
<dbReference type="AlphaFoldDB" id="A0A0G0VTG4"/>
<dbReference type="Proteomes" id="UP000033947">
    <property type="component" value="Unassembled WGS sequence"/>
</dbReference>
<evidence type="ECO:0000313" key="3">
    <source>
        <dbReference type="Proteomes" id="UP000033947"/>
    </source>
</evidence>
<evidence type="ECO:0000313" key="2">
    <source>
        <dbReference type="EMBL" id="KKS02992.1"/>
    </source>
</evidence>
<dbReference type="EMBL" id="LCBB01000007">
    <property type="protein sequence ID" value="KKS02992.1"/>
    <property type="molecule type" value="Genomic_DNA"/>
</dbReference>
<keyword evidence="1" id="KW-1133">Transmembrane helix</keyword>
<gene>
    <name evidence="2" type="ORF">UU55_C0007G0037</name>
</gene>
<reference evidence="2 3" key="1">
    <citation type="journal article" date="2015" name="Nature">
        <title>rRNA introns, odd ribosomes, and small enigmatic genomes across a large radiation of phyla.</title>
        <authorList>
            <person name="Brown C.T."/>
            <person name="Hug L.A."/>
            <person name="Thomas B.C."/>
            <person name="Sharon I."/>
            <person name="Castelle C.J."/>
            <person name="Singh A."/>
            <person name="Wilkins M.J."/>
            <person name="Williams K.H."/>
            <person name="Banfield J.F."/>
        </authorList>
    </citation>
    <scope>NUCLEOTIDE SEQUENCE [LARGE SCALE GENOMIC DNA]</scope>
</reference>
<organism evidence="2 3">
    <name type="scientific">candidate division WWE3 bacterium GW2011_GWC2_41_23</name>
    <dbReference type="NCBI Taxonomy" id="1619123"/>
    <lineage>
        <taxon>Bacteria</taxon>
        <taxon>Katanobacteria</taxon>
    </lineage>
</organism>
<feature type="transmembrane region" description="Helical" evidence="1">
    <location>
        <begin position="12"/>
        <end position="29"/>
    </location>
</feature>
<protein>
    <submittedName>
        <fullName evidence="2">Uncharacterized protein</fullName>
    </submittedName>
</protein>
<sequence length="200" mass="22316">MKKYTIYIKKYFPFIILLVIGIIIFSVKGPRQPGSVGIPAKYLTEKQKFIEVVPLDSSIGKNISDIEETTPELVVKNKEPPRAGLTQTYLYDNKNAIAFQTVSDETGKILAISRTPLSEPERDADSLMRTLGVGAPEGVMYPKGAIMGTAYVYPSIGVAFVFNIETRQVHSVINFEIMSLTQFKQMFSTVYQDTPDKSAY</sequence>
<comment type="caution">
    <text evidence="2">The sequence shown here is derived from an EMBL/GenBank/DDBJ whole genome shotgun (WGS) entry which is preliminary data.</text>
</comment>
<proteinExistence type="predicted"/>
<keyword evidence="1" id="KW-0812">Transmembrane</keyword>